<sequence>MQVNEIWSFTHCKHKNVATAKAALDCAGGVGIWTAIDTDTKLILAYLVGEWDAEYTNAFMLDVAERPSAAHFGQAQAIP</sequence>
<protein>
    <recommendedName>
        <fullName evidence="3">Transposase</fullName>
    </recommendedName>
</protein>
<evidence type="ECO:0000313" key="2">
    <source>
        <dbReference type="Proteomes" id="UP001055156"/>
    </source>
</evidence>
<gene>
    <name evidence="1" type="ORF">LKMONMHP_3745</name>
</gene>
<keyword evidence="2" id="KW-1185">Reference proteome</keyword>
<name>A0ABQ4TCS9_METOR</name>
<comment type="caution">
    <text evidence="1">The sequence shown here is derived from an EMBL/GenBank/DDBJ whole genome shotgun (WGS) entry which is preliminary data.</text>
</comment>
<accession>A0ABQ4TCS9</accession>
<proteinExistence type="predicted"/>
<evidence type="ECO:0000313" key="1">
    <source>
        <dbReference type="EMBL" id="GJE28871.1"/>
    </source>
</evidence>
<organism evidence="1 2">
    <name type="scientific">Methylobacterium organophilum</name>
    <dbReference type="NCBI Taxonomy" id="410"/>
    <lineage>
        <taxon>Bacteria</taxon>
        <taxon>Pseudomonadati</taxon>
        <taxon>Pseudomonadota</taxon>
        <taxon>Alphaproteobacteria</taxon>
        <taxon>Hyphomicrobiales</taxon>
        <taxon>Methylobacteriaceae</taxon>
        <taxon>Methylobacterium</taxon>
    </lineage>
</organism>
<dbReference type="Proteomes" id="UP001055156">
    <property type="component" value="Unassembled WGS sequence"/>
</dbReference>
<evidence type="ECO:0008006" key="3">
    <source>
        <dbReference type="Google" id="ProtNLM"/>
    </source>
</evidence>
<reference evidence="1" key="1">
    <citation type="journal article" date="2021" name="Front. Microbiol.">
        <title>Comprehensive Comparative Genomics and Phenotyping of Methylobacterium Species.</title>
        <authorList>
            <person name="Alessa O."/>
            <person name="Ogura Y."/>
            <person name="Fujitani Y."/>
            <person name="Takami H."/>
            <person name="Hayashi T."/>
            <person name="Sahin N."/>
            <person name="Tani A."/>
        </authorList>
    </citation>
    <scope>NUCLEOTIDE SEQUENCE</scope>
    <source>
        <strain evidence="1">NBRC 15689</strain>
    </source>
</reference>
<dbReference type="EMBL" id="BPQV01000012">
    <property type="protein sequence ID" value="GJE28871.1"/>
    <property type="molecule type" value="Genomic_DNA"/>
</dbReference>
<reference evidence="1" key="2">
    <citation type="submission" date="2021-08" db="EMBL/GenBank/DDBJ databases">
        <authorList>
            <person name="Tani A."/>
            <person name="Ola A."/>
            <person name="Ogura Y."/>
            <person name="Katsura K."/>
            <person name="Hayashi T."/>
        </authorList>
    </citation>
    <scope>NUCLEOTIDE SEQUENCE</scope>
    <source>
        <strain evidence="1">NBRC 15689</strain>
    </source>
</reference>